<dbReference type="Gene3D" id="3.40.50.720">
    <property type="entry name" value="NAD(P)-binding Rossmann-like Domain"/>
    <property type="match status" value="1"/>
</dbReference>
<dbReference type="InterPro" id="IPR055170">
    <property type="entry name" value="GFO_IDH_MocA-like_dom"/>
</dbReference>
<dbReference type="Gene3D" id="3.30.360.10">
    <property type="entry name" value="Dihydrodipicolinate Reductase, domain 2"/>
    <property type="match status" value="1"/>
</dbReference>
<keyword evidence="2" id="KW-0560">Oxidoreductase</keyword>
<dbReference type="PANTHER" id="PTHR22604:SF105">
    <property type="entry name" value="TRANS-1,2-DIHYDROBENZENE-1,2-DIOL DEHYDROGENASE"/>
    <property type="match status" value="1"/>
</dbReference>
<evidence type="ECO:0000313" key="6">
    <source>
        <dbReference type="Proteomes" id="UP000199182"/>
    </source>
</evidence>
<dbReference type="Pfam" id="PF22725">
    <property type="entry name" value="GFO_IDH_MocA_C3"/>
    <property type="match status" value="1"/>
</dbReference>
<dbReference type="Proteomes" id="UP000199182">
    <property type="component" value="Unassembled WGS sequence"/>
</dbReference>
<evidence type="ECO:0000256" key="2">
    <source>
        <dbReference type="ARBA" id="ARBA00023002"/>
    </source>
</evidence>
<accession>A0A1H0D979</accession>
<dbReference type="OrthoDB" id="9783105at2"/>
<dbReference type="STRING" id="258515.SAMN05192585_12721"/>
<dbReference type="EMBL" id="FNID01000027">
    <property type="protein sequence ID" value="SDN66531.1"/>
    <property type="molecule type" value="Genomic_DNA"/>
</dbReference>
<gene>
    <name evidence="5" type="ORF">SAMN05192585_12721</name>
</gene>
<dbReference type="GO" id="GO:0000166">
    <property type="term" value="F:nucleotide binding"/>
    <property type="evidence" value="ECO:0007669"/>
    <property type="project" value="InterPro"/>
</dbReference>
<organism evidence="5 6">
    <name type="scientific">Acetanaerobacterium elongatum</name>
    <dbReference type="NCBI Taxonomy" id="258515"/>
    <lineage>
        <taxon>Bacteria</taxon>
        <taxon>Bacillati</taxon>
        <taxon>Bacillota</taxon>
        <taxon>Clostridia</taxon>
        <taxon>Eubacteriales</taxon>
        <taxon>Oscillospiraceae</taxon>
        <taxon>Acetanaerobacterium</taxon>
    </lineage>
</organism>
<keyword evidence="6" id="KW-1185">Reference proteome</keyword>
<proteinExistence type="inferred from homology"/>
<comment type="similarity">
    <text evidence="1">Belongs to the Gfo/Idh/MocA family.</text>
</comment>
<evidence type="ECO:0000256" key="1">
    <source>
        <dbReference type="ARBA" id="ARBA00010928"/>
    </source>
</evidence>
<evidence type="ECO:0000259" key="4">
    <source>
        <dbReference type="Pfam" id="PF22725"/>
    </source>
</evidence>
<evidence type="ECO:0000259" key="3">
    <source>
        <dbReference type="Pfam" id="PF01408"/>
    </source>
</evidence>
<dbReference type="InterPro" id="IPR036291">
    <property type="entry name" value="NAD(P)-bd_dom_sf"/>
</dbReference>
<reference evidence="5 6" key="1">
    <citation type="submission" date="2016-10" db="EMBL/GenBank/DDBJ databases">
        <authorList>
            <person name="de Groot N.N."/>
        </authorList>
    </citation>
    <scope>NUCLEOTIDE SEQUENCE [LARGE SCALE GENOMIC DNA]</scope>
    <source>
        <strain evidence="5 6">CGMCC 1.5012</strain>
    </source>
</reference>
<dbReference type="AlphaFoldDB" id="A0A1H0D979"/>
<name>A0A1H0D979_9FIRM</name>
<sequence>MKKVRFGIIGTGGIAEKFAVSAAYVPEAEMVGAASRSLEKAQQFAQKFVIPKAYGSYEALLRDDEIDAVYIATPHSHHKENCLAAIAHGKHILCEKPLVLTKANAEQVFAAAAEKGLFIMEAMWTRFIPTFVKAKEWVNAGRIGDIRLIQASLGFHAPEDPNSRLLSKDLAGGALYDLGVYLFELTQEFTRGKRLAEVQSFSIPAATGVDGSDSIVFRHEDGTIAQLFCSLLCDVENTAILYGEKGYIKLLPDFHHPRRAELYQNYRLVETFEPEYHLGYEFEIRHAARCIAEGRLISDIIPPGDTIECEAMFEDLLFRWGYT</sequence>
<dbReference type="GO" id="GO:0016491">
    <property type="term" value="F:oxidoreductase activity"/>
    <property type="evidence" value="ECO:0007669"/>
    <property type="project" value="UniProtKB-KW"/>
</dbReference>
<feature type="domain" description="Gfo/Idh/MocA-like oxidoreductase N-terminal" evidence="3">
    <location>
        <begin position="4"/>
        <end position="120"/>
    </location>
</feature>
<dbReference type="Pfam" id="PF01408">
    <property type="entry name" value="GFO_IDH_MocA"/>
    <property type="match status" value="1"/>
</dbReference>
<evidence type="ECO:0000313" key="5">
    <source>
        <dbReference type="EMBL" id="SDN66531.1"/>
    </source>
</evidence>
<dbReference type="SUPFAM" id="SSF55347">
    <property type="entry name" value="Glyceraldehyde-3-phosphate dehydrogenase-like, C-terminal domain"/>
    <property type="match status" value="1"/>
</dbReference>
<feature type="domain" description="GFO/IDH/MocA-like oxidoreductase" evidence="4">
    <location>
        <begin position="131"/>
        <end position="248"/>
    </location>
</feature>
<dbReference type="InterPro" id="IPR050984">
    <property type="entry name" value="Gfo/Idh/MocA_domain"/>
</dbReference>
<dbReference type="InterPro" id="IPR000683">
    <property type="entry name" value="Gfo/Idh/MocA-like_OxRdtase_N"/>
</dbReference>
<dbReference type="SUPFAM" id="SSF51735">
    <property type="entry name" value="NAD(P)-binding Rossmann-fold domains"/>
    <property type="match status" value="1"/>
</dbReference>
<protein>
    <submittedName>
        <fullName evidence="5">Predicted dehydrogenase</fullName>
    </submittedName>
</protein>
<dbReference type="PANTHER" id="PTHR22604">
    <property type="entry name" value="OXIDOREDUCTASES"/>
    <property type="match status" value="1"/>
</dbReference>
<dbReference type="RefSeq" id="WP_092641559.1">
    <property type="nucleotide sequence ID" value="NZ_FNID01000027.1"/>
</dbReference>